<dbReference type="AlphaFoldDB" id="A0A2S8BBI4"/>
<protein>
    <submittedName>
        <fullName evidence="1">Uncharacterized protein</fullName>
    </submittedName>
</protein>
<proteinExistence type="predicted"/>
<dbReference type="EMBL" id="PPEA01001055">
    <property type="protein sequence ID" value="PQM44012.1"/>
    <property type="molecule type" value="Genomic_DNA"/>
</dbReference>
<comment type="caution">
    <text evidence="1">The sequence shown here is derived from an EMBL/GenBank/DDBJ whole genome shotgun (WGS) entry which is preliminary data.</text>
</comment>
<dbReference type="Proteomes" id="UP000238296">
    <property type="component" value="Unassembled WGS sequence"/>
</dbReference>
<reference evidence="1 2" key="1">
    <citation type="journal article" date="2017" name="Int. J. Syst. Evol. Microbiol.">
        <title>Mycobacterium talmoniae sp. nov., a slowly growing mycobacterium isolated from human respiratory samples.</title>
        <authorList>
            <person name="Davidson R.M."/>
            <person name="DeGroote M.A."/>
            <person name="Marola J.L."/>
            <person name="Buss S."/>
            <person name="Jones V."/>
            <person name="McNeil M.R."/>
            <person name="Freifeld A.G."/>
            <person name="Elaine Epperson L."/>
            <person name="Hasan N.A."/>
            <person name="Jackson M."/>
            <person name="Iwen P.C."/>
            <person name="Salfinger M."/>
            <person name="Strong M."/>
        </authorList>
    </citation>
    <scope>NUCLEOTIDE SEQUENCE [LARGE SCALE GENOMIC DNA]</scope>
    <source>
        <strain evidence="1 2">ATCC BAA-2683</strain>
    </source>
</reference>
<evidence type="ECO:0000313" key="2">
    <source>
        <dbReference type="Proteomes" id="UP000238296"/>
    </source>
</evidence>
<gene>
    <name evidence="1" type="ORF">C1Y40_05829</name>
</gene>
<sequence length="75" mass="8836">MMTAIDRRQELHQLAEEHGWQCNERERVDIYIRGAEQVHVVWRGTEAISGGSRYDDYILGTYSRDLATIQGWLKR</sequence>
<name>A0A2S8BBI4_9MYCO</name>
<accession>A0A2S8BBI4</accession>
<organism evidence="1 2">
    <name type="scientific">Mycobacterium talmoniae</name>
    <dbReference type="NCBI Taxonomy" id="1858794"/>
    <lineage>
        <taxon>Bacteria</taxon>
        <taxon>Bacillati</taxon>
        <taxon>Actinomycetota</taxon>
        <taxon>Actinomycetes</taxon>
        <taxon>Mycobacteriales</taxon>
        <taxon>Mycobacteriaceae</taxon>
        <taxon>Mycobacterium</taxon>
    </lineage>
</organism>
<evidence type="ECO:0000313" key="1">
    <source>
        <dbReference type="EMBL" id="PQM44012.1"/>
    </source>
</evidence>
<dbReference type="RefSeq" id="WP_242657084.1">
    <property type="nucleotide sequence ID" value="NZ_MLQM01000015.1"/>
</dbReference>